<sequence length="83" mass="9401">MKKVVSVLFITVVTMLLVVGWRWYAYVTNTEKPYDEVGIELNIRMPGPLNAWGCKRLHDTFGNVPAPHGCQSSQGPLVWKINE</sequence>
<proteinExistence type="predicted"/>
<dbReference type="Proteomes" id="UP000466694">
    <property type="component" value="Unassembled WGS sequence"/>
</dbReference>
<keyword evidence="1" id="KW-0472">Membrane</keyword>
<name>A0A844A9J6_RHIFR</name>
<feature type="transmembrane region" description="Helical" evidence="1">
    <location>
        <begin position="7"/>
        <end position="24"/>
    </location>
</feature>
<keyword evidence="1" id="KW-0812">Transmembrane</keyword>
<evidence type="ECO:0000313" key="2">
    <source>
        <dbReference type="EMBL" id="MQX08326.1"/>
    </source>
</evidence>
<organism evidence="2 3">
    <name type="scientific">Rhizobium fredii</name>
    <name type="common">Sinorhizobium fredii</name>
    <dbReference type="NCBI Taxonomy" id="380"/>
    <lineage>
        <taxon>Bacteria</taxon>
        <taxon>Pseudomonadati</taxon>
        <taxon>Pseudomonadota</taxon>
        <taxon>Alphaproteobacteria</taxon>
        <taxon>Hyphomicrobiales</taxon>
        <taxon>Rhizobiaceae</taxon>
        <taxon>Sinorhizobium/Ensifer group</taxon>
        <taxon>Sinorhizobium</taxon>
    </lineage>
</organism>
<evidence type="ECO:0000256" key="1">
    <source>
        <dbReference type="SAM" id="Phobius"/>
    </source>
</evidence>
<comment type="caution">
    <text evidence="2">The sequence shown here is derived from an EMBL/GenBank/DDBJ whole genome shotgun (WGS) entry which is preliminary data.</text>
</comment>
<dbReference type="RefSeq" id="WP_037398437.1">
    <property type="nucleotide sequence ID" value="NZ_BJNI01000031.1"/>
</dbReference>
<evidence type="ECO:0000313" key="3">
    <source>
        <dbReference type="Proteomes" id="UP000466694"/>
    </source>
</evidence>
<reference evidence="2 3" key="1">
    <citation type="journal article" date="2013" name="Genome Biol.">
        <title>Comparative genomics of the core and accessory genomes of 48 Sinorhizobium strains comprising five genospecies.</title>
        <authorList>
            <person name="Sugawara M."/>
            <person name="Epstein B."/>
            <person name="Badgley B.D."/>
            <person name="Unno T."/>
            <person name="Xu L."/>
            <person name="Reese J."/>
            <person name="Gyaneshwar P."/>
            <person name="Denny R."/>
            <person name="Mudge J."/>
            <person name="Bharti A.K."/>
            <person name="Farmer A.D."/>
            <person name="May G.D."/>
            <person name="Woodward J.E."/>
            <person name="Medigue C."/>
            <person name="Vallenet D."/>
            <person name="Lajus A."/>
            <person name="Rouy Z."/>
            <person name="Martinez-Vaz B."/>
            <person name="Tiffin P."/>
            <person name="Young N.D."/>
            <person name="Sadowsky M.J."/>
        </authorList>
    </citation>
    <scope>NUCLEOTIDE SEQUENCE [LARGE SCALE GENOMIC DNA]</scope>
    <source>
        <strain evidence="2 3">USDA205</strain>
    </source>
</reference>
<dbReference type="AlphaFoldDB" id="A0A844A9J6"/>
<protein>
    <submittedName>
        <fullName evidence="2">Uncharacterized protein</fullName>
    </submittedName>
</protein>
<gene>
    <name evidence="2" type="ORF">GHK48_08385</name>
</gene>
<dbReference type="GeneID" id="48976525"/>
<keyword evidence="1" id="KW-1133">Transmembrane helix</keyword>
<dbReference type="EMBL" id="WISZ01000069">
    <property type="protein sequence ID" value="MQX08326.1"/>
    <property type="molecule type" value="Genomic_DNA"/>
</dbReference>
<accession>A0A844A9J6</accession>